<protein>
    <submittedName>
        <fullName evidence="1">Nucleoside phosphorylase domain-containing protein</fullName>
    </submittedName>
</protein>
<dbReference type="PANTHER" id="PTHR46082:SF11">
    <property type="entry name" value="AAA+ ATPASE DOMAIN-CONTAINING PROTEIN-RELATED"/>
    <property type="match status" value="1"/>
</dbReference>
<name>A0A5N6DCQ7_ASPPA</name>
<dbReference type="AlphaFoldDB" id="A0A5N6DCQ7"/>
<dbReference type="GO" id="GO:0009116">
    <property type="term" value="P:nucleoside metabolic process"/>
    <property type="evidence" value="ECO:0007669"/>
    <property type="project" value="InterPro"/>
</dbReference>
<evidence type="ECO:0000313" key="1">
    <source>
        <dbReference type="EMBL" id="KAB8203054.1"/>
    </source>
</evidence>
<keyword evidence="2" id="KW-1185">Reference proteome</keyword>
<dbReference type="Gene3D" id="3.40.50.1580">
    <property type="entry name" value="Nucleoside phosphorylase domain"/>
    <property type="match status" value="1"/>
</dbReference>
<proteinExistence type="predicted"/>
<gene>
    <name evidence="1" type="ORF">BDV34DRAFT_215007</name>
</gene>
<accession>A0A5N6DCQ7</accession>
<evidence type="ECO:0000313" key="2">
    <source>
        <dbReference type="Proteomes" id="UP000326532"/>
    </source>
</evidence>
<dbReference type="InterPro" id="IPR053137">
    <property type="entry name" value="NLR-like"/>
</dbReference>
<reference evidence="1 2" key="1">
    <citation type="submission" date="2019-04" db="EMBL/GenBank/DDBJ databases">
        <title>Fungal friends and foes A comparative genomics study of 23 Aspergillus species from section Flavi.</title>
        <authorList>
            <consortium name="DOE Joint Genome Institute"/>
            <person name="Kjaerbolling I."/>
            <person name="Vesth T.C."/>
            <person name="Frisvad J.C."/>
            <person name="Nybo J.L."/>
            <person name="Theobald S."/>
            <person name="Kildgaard S."/>
            <person name="Petersen T.I."/>
            <person name="Kuo A."/>
            <person name="Sato A."/>
            <person name="Lyhne E.K."/>
            <person name="Kogle M.E."/>
            <person name="Wiebenga A."/>
            <person name="Kun R.S."/>
            <person name="Lubbers R.J."/>
            <person name="Makela M.R."/>
            <person name="Barry K."/>
            <person name="Chovatia M."/>
            <person name="Clum A."/>
            <person name="Daum C."/>
            <person name="Haridas S."/>
            <person name="He G."/>
            <person name="LaButti K."/>
            <person name="Lipzen A."/>
            <person name="Mondo S."/>
            <person name="Pangilinan J."/>
            <person name="Riley R."/>
            <person name="Salamov A."/>
            <person name="Simmons B.A."/>
            <person name="Magnuson J.K."/>
            <person name="Henrissat B."/>
            <person name="Mortensen U.H."/>
            <person name="Larsen T.O."/>
            <person name="De vries R.P."/>
            <person name="Grigoriev I.V."/>
            <person name="Machida M."/>
            <person name="Baker S.E."/>
            <person name="Andersen M.R."/>
        </authorList>
    </citation>
    <scope>NUCLEOTIDE SEQUENCE [LARGE SCALE GENOMIC DNA]</scope>
    <source>
        <strain evidence="1 2">CBS 117618</strain>
    </source>
</reference>
<organism evidence="1 2">
    <name type="scientific">Aspergillus parasiticus</name>
    <dbReference type="NCBI Taxonomy" id="5067"/>
    <lineage>
        <taxon>Eukaryota</taxon>
        <taxon>Fungi</taxon>
        <taxon>Dikarya</taxon>
        <taxon>Ascomycota</taxon>
        <taxon>Pezizomycotina</taxon>
        <taxon>Eurotiomycetes</taxon>
        <taxon>Eurotiomycetidae</taxon>
        <taxon>Eurotiales</taxon>
        <taxon>Aspergillaceae</taxon>
        <taxon>Aspergillus</taxon>
        <taxon>Aspergillus subgen. Circumdati</taxon>
    </lineage>
</organism>
<dbReference type="PANTHER" id="PTHR46082">
    <property type="entry name" value="ATP/GTP-BINDING PROTEIN-RELATED"/>
    <property type="match status" value="1"/>
</dbReference>
<dbReference type="OMA" id="YTVGLIY"/>
<dbReference type="InterPro" id="IPR035994">
    <property type="entry name" value="Nucleoside_phosphorylase_sf"/>
</dbReference>
<dbReference type="EMBL" id="ML734996">
    <property type="protein sequence ID" value="KAB8203054.1"/>
    <property type="molecule type" value="Genomic_DNA"/>
</dbReference>
<sequence length="329" mass="36424">MSSPRRHQDYAIGWICPLPVEQTIALLMLDETHDRLPQQPADQNIYTLGSIGDHNIVIAGLHQPGNSPAATVVTQMRNTFPNIHYVLLVGIGGGVPVRTESDWVRLGDVVVCKPIGEYPGVVQYDTGKAEVGQFKRIGALPPPPVVLLQAAQDMEVKRSLLRTQDDPIAKCLQRIPSGIPALKRYLYPGFAKDRLYHNDYIHKQPGVPCDECKCDLSRLRRREDPENTNPKYIRVHRGVIASGGMVIKDANQRDNLAGKYGVLCFETEAAGTLADLPALVIRGIADYCDSHKNDLWHGYAAATAAAYARQLILHMPTYSRLRSVCATWT</sequence>
<dbReference type="Proteomes" id="UP000326532">
    <property type="component" value="Unassembled WGS sequence"/>
</dbReference>
<dbReference type="VEuPathDB" id="FungiDB:BDV34DRAFT_215007"/>
<dbReference type="GO" id="GO:0003824">
    <property type="term" value="F:catalytic activity"/>
    <property type="evidence" value="ECO:0007669"/>
    <property type="project" value="InterPro"/>
</dbReference>
<dbReference type="SUPFAM" id="SSF53167">
    <property type="entry name" value="Purine and uridine phosphorylases"/>
    <property type="match status" value="1"/>
</dbReference>